<evidence type="ECO:0000313" key="2">
    <source>
        <dbReference type="Proteomes" id="UP000594014"/>
    </source>
</evidence>
<reference evidence="1" key="1">
    <citation type="submission" date="2019-08" db="EMBL/GenBank/DDBJ databases">
        <title>Genome sequence of Clostridiales bacterium MT110.</title>
        <authorList>
            <person name="Cao J."/>
        </authorList>
    </citation>
    <scope>NUCLEOTIDE SEQUENCE</scope>
    <source>
        <strain evidence="1">MT110</strain>
    </source>
</reference>
<evidence type="ECO:0000313" key="1">
    <source>
        <dbReference type="EMBL" id="QOX63424.1"/>
    </source>
</evidence>
<protein>
    <submittedName>
        <fullName evidence="1">Bifunctional phosphopantothenoylcysteine decarboxylase/phosphopantothenate--cysteine ligase CoaBC</fullName>
        <ecNumber evidence="1">4.1.1.36</ecNumber>
        <ecNumber evidence="1">6.3.2.5</ecNumber>
    </submittedName>
</protein>
<proteinExistence type="predicted"/>
<organism evidence="1 2">
    <name type="scientific">Anoxybacterium hadale</name>
    <dbReference type="NCBI Taxonomy" id="3408580"/>
    <lineage>
        <taxon>Bacteria</taxon>
        <taxon>Bacillati</taxon>
        <taxon>Bacillota</taxon>
        <taxon>Clostridia</taxon>
        <taxon>Peptostreptococcales</taxon>
        <taxon>Anaerovoracaceae</taxon>
        <taxon>Anoxybacterium</taxon>
    </lineage>
</organism>
<name>A0ACD1AAL7_9FIRM</name>
<dbReference type="EC" id="4.1.1.36" evidence="1"/>
<dbReference type="Proteomes" id="UP000594014">
    <property type="component" value="Chromosome"/>
</dbReference>
<sequence>MKNVLLCVTGSIAVYKAAEIANRLTKDGYNVEVIMTDSALRFVTPLTFQTLTKNKVHTDMFADYEPSRVEHISLAKKADLCLVAPATANVIGKIAGGIADDMVTTVIMALEHAPVFVCPAMNTNMYENPTVQKNIKYLAELGYRFVEPKNSHLACGDTGKGALADVDLIVSTAEAYLEGLGEK</sequence>
<keyword evidence="1" id="KW-0456">Lyase</keyword>
<dbReference type="EMBL" id="CP042469">
    <property type="protein sequence ID" value="QOX63424.1"/>
    <property type="molecule type" value="Genomic_DNA"/>
</dbReference>
<accession>A0ACD1AAL7</accession>
<keyword evidence="1" id="KW-0436">Ligase</keyword>
<dbReference type="EC" id="6.3.2.5" evidence="1"/>
<gene>
    <name evidence="1" type="primary">coaBC</name>
    <name evidence="1" type="ORF">FRZ06_08690</name>
</gene>
<keyword evidence="2" id="KW-1185">Reference proteome</keyword>